<proteinExistence type="predicted"/>
<gene>
    <name evidence="1" type="ORF">FRUB_03797</name>
</gene>
<name>A0A225DWZ6_9BACT</name>
<dbReference type="Proteomes" id="UP000214646">
    <property type="component" value="Unassembled WGS sequence"/>
</dbReference>
<dbReference type="EMBL" id="NIDE01000005">
    <property type="protein sequence ID" value="OWK41719.1"/>
    <property type="molecule type" value="Genomic_DNA"/>
</dbReference>
<reference evidence="2" key="1">
    <citation type="submission" date="2017-06" db="EMBL/GenBank/DDBJ databases">
        <title>Genome analysis of Fimbriiglobus ruber SP5, the first member of the order Planctomycetales with confirmed chitinolytic capability.</title>
        <authorList>
            <person name="Ravin N.V."/>
            <person name="Rakitin A.L."/>
            <person name="Ivanova A.A."/>
            <person name="Beletsky A.V."/>
            <person name="Kulichevskaya I.S."/>
            <person name="Mardanov A.V."/>
            <person name="Dedysh S.N."/>
        </authorList>
    </citation>
    <scope>NUCLEOTIDE SEQUENCE [LARGE SCALE GENOMIC DNA]</scope>
    <source>
        <strain evidence="2">SP5</strain>
    </source>
</reference>
<keyword evidence="2" id="KW-1185">Reference proteome</keyword>
<evidence type="ECO:0000313" key="1">
    <source>
        <dbReference type="EMBL" id="OWK41719.1"/>
    </source>
</evidence>
<organism evidence="1 2">
    <name type="scientific">Fimbriiglobus ruber</name>
    <dbReference type="NCBI Taxonomy" id="1908690"/>
    <lineage>
        <taxon>Bacteria</taxon>
        <taxon>Pseudomonadati</taxon>
        <taxon>Planctomycetota</taxon>
        <taxon>Planctomycetia</taxon>
        <taxon>Gemmatales</taxon>
        <taxon>Gemmataceae</taxon>
        <taxon>Fimbriiglobus</taxon>
    </lineage>
</organism>
<accession>A0A225DWZ6</accession>
<protein>
    <submittedName>
        <fullName evidence="1">Uncharacterized protein</fullName>
    </submittedName>
</protein>
<sequence>MVDRLERILRLLLTRHPESDLQPLNDVEIERLRNRFRAFPSI</sequence>
<comment type="caution">
    <text evidence="1">The sequence shown here is derived from an EMBL/GenBank/DDBJ whole genome shotgun (WGS) entry which is preliminary data.</text>
</comment>
<evidence type="ECO:0000313" key="2">
    <source>
        <dbReference type="Proteomes" id="UP000214646"/>
    </source>
</evidence>
<dbReference type="AlphaFoldDB" id="A0A225DWZ6"/>